<keyword evidence="5" id="KW-1185">Reference proteome</keyword>
<reference evidence="4 5" key="1">
    <citation type="submission" date="2024-01" db="EMBL/GenBank/DDBJ databases">
        <title>A draft genome for the cacao thread blight pathogen Marasmiellus scandens.</title>
        <authorList>
            <person name="Baruah I.K."/>
            <person name="Leung J."/>
            <person name="Bukari Y."/>
            <person name="Amoako-Attah I."/>
            <person name="Meinhardt L.W."/>
            <person name="Bailey B.A."/>
            <person name="Cohen S.P."/>
        </authorList>
    </citation>
    <scope>NUCLEOTIDE SEQUENCE [LARGE SCALE GENOMIC DNA]</scope>
    <source>
        <strain evidence="4 5">GH-19</strain>
    </source>
</reference>
<comment type="caution">
    <text evidence="4">The sequence shown here is derived from an EMBL/GenBank/DDBJ whole genome shotgun (WGS) entry which is preliminary data.</text>
</comment>
<dbReference type="SMART" id="SM00256">
    <property type="entry name" value="FBOX"/>
    <property type="match status" value="1"/>
</dbReference>
<dbReference type="InterPro" id="IPR001810">
    <property type="entry name" value="F-box_dom"/>
</dbReference>
<evidence type="ECO:0000256" key="2">
    <source>
        <dbReference type="SAM" id="Phobius"/>
    </source>
</evidence>
<dbReference type="CDD" id="cd09917">
    <property type="entry name" value="F-box_SF"/>
    <property type="match status" value="1"/>
</dbReference>
<organism evidence="4 5">
    <name type="scientific">Marasmiellus scandens</name>
    <dbReference type="NCBI Taxonomy" id="2682957"/>
    <lineage>
        <taxon>Eukaryota</taxon>
        <taxon>Fungi</taxon>
        <taxon>Dikarya</taxon>
        <taxon>Basidiomycota</taxon>
        <taxon>Agaricomycotina</taxon>
        <taxon>Agaricomycetes</taxon>
        <taxon>Agaricomycetidae</taxon>
        <taxon>Agaricales</taxon>
        <taxon>Marasmiineae</taxon>
        <taxon>Omphalotaceae</taxon>
        <taxon>Marasmiellus</taxon>
    </lineage>
</organism>
<proteinExistence type="predicted"/>
<dbReference type="Proteomes" id="UP001498398">
    <property type="component" value="Unassembled WGS sequence"/>
</dbReference>
<dbReference type="PROSITE" id="PS50181">
    <property type="entry name" value="FBOX"/>
    <property type="match status" value="1"/>
</dbReference>
<evidence type="ECO:0000313" key="4">
    <source>
        <dbReference type="EMBL" id="KAK7464779.1"/>
    </source>
</evidence>
<keyword evidence="2" id="KW-1133">Transmembrane helix</keyword>
<dbReference type="SUPFAM" id="SSF81383">
    <property type="entry name" value="F-box domain"/>
    <property type="match status" value="1"/>
</dbReference>
<dbReference type="Pfam" id="PF00646">
    <property type="entry name" value="F-box"/>
    <property type="match status" value="1"/>
</dbReference>
<dbReference type="EMBL" id="JBANRG010000007">
    <property type="protein sequence ID" value="KAK7464779.1"/>
    <property type="molecule type" value="Genomic_DNA"/>
</dbReference>
<evidence type="ECO:0000256" key="1">
    <source>
        <dbReference type="SAM" id="MobiDB-lite"/>
    </source>
</evidence>
<sequence>MARTSARLQDKRKANADTSYPQETGLDAELLSRKGVKSNSVPLPDEDAGELEMEDNDESGTARRNRIQKKGKDSSKPEKKTRKVRGILGFLQNLVIGLPLDVIFEIFVYLGPLDIIRLSRTSRQLRDVLTSRSAEYVWRNCRRNVEDVPPLPPDLNEIQFAVLLFDTHCQVCGYHPCENVIYDCRIRCCKKCTSRVLINWHKISNKYPGGWGVISSTEFLDPIPVYVEKSKGDRLNARYYLESAFAKRWEEVHKLGALNSQGRTVASKQKKVAWLASAKEERKTHLEHVKLCEIWQEHQRLKRLEELAELRRQRKEDIEHRLTASGWGPEIKRLNERSDPSFGKHKLVDQAVKLTDRSWTKIAPKLISEIMESERFDRLREERVVTLKARHLFLKGLYEKFILDQGLLHAGYPPFPDILESNLFYSVLWDTPFHRDLTADDIEASFDLLLEYVNRWKGGKSRELLELVQESVPEATIDSLDVASTVFVCMHCLGCLWYPQVLNHFCLNWPLERSFFRRGPDPDFDPGLQLFLGNPWSTSALGFSESSSRMMNAILQACDLPATSTVKDLDRLDPILECSECNNLERGRFFARWRRLLYHHCVRPGYLTEHCLFSVPDPTVQQDVLDVEKPLRIFQSVWADGDYFFCSLCTTEDHKDSFGTTDGSMFRAIMMPWLLLKRHLQDEHGVPSANIASEHWFWAPDTPLFAKTPLATRLKQDNT</sequence>
<name>A0ABR1JRI0_9AGAR</name>
<gene>
    <name evidence="4" type="ORF">VKT23_005986</name>
</gene>
<feature type="domain" description="F-box" evidence="3">
    <location>
        <begin position="92"/>
        <end position="141"/>
    </location>
</feature>
<accession>A0ABR1JRI0</accession>
<feature type="compositionally biased region" description="Acidic residues" evidence="1">
    <location>
        <begin position="44"/>
        <end position="58"/>
    </location>
</feature>
<feature type="region of interest" description="Disordered" evidence="1">
    <location>
        <begin position="1"/>
        <end position="80"/>
    </location>
</feature>
<evidence type="ECO:0000313" key="5">
    <source>
        <dbReference type="Proteomes" id="UP001498398"/>
    </source>
</evidence>
<keyword evidence="2" id="KW-0812">Transmembrane</keyword>
<dbReference type="InterPro" id="IPR036047">
    <property type="entry name" value="F-box-like_dom_sf"/>
</dbReference>
<feature type="transmembrane region" description="Helical" evidence="2">
    <location>
        <begin position="86"/>
        <end position="110"/>
    </location>
</feature>
<keyword evidence="2" id="KW-0472">Membrane</keyword>
<evidence type="ECO:0000259" key="3">
    <source>
        <dbReference type="PROSITE" id="PS50181"/>
    </source>
</evidence>
<protein>
    <recommendedName>
        <fullName evidence="3">F-box domain-containing protein</fullName>
    </recommendedName>
</protein>